<evidence type="ECO:0000256" key="1">
    <source>
        <dbReference type="SAM" id="MobiDB-lite"/>
    </source>
</evidence>
<dbReference type="Gene3D" id="3.40.50.1460">
    <property type="match status" value="1"/>
</dbReference>
<proteinExistence type="predicted"/>
<sequence length="195" mass="21849">MLEQLDAVSTRMAAINNNLPGKAVMVVNAGERSNPPYGFRYREGAQKDWDNMCSVLNDLGFERLNKERERSYNVSLSRWDHTKTRDGVGHAQGNTHPPHAENPPSETCCLKCLIQHHDFGLASSFAFYISTHGVQERGVLSVQFLSDYENTYDSITVKEIVQTMSSNPTLKAIPKILIVQACREDDMHLGSGHKV</sequence>
<dbReference type="Pfam" id="PF00656">
    <property type="entry name" value="Peptidase_C14"/>
    <property type="match status" value="1"/>
</dbReference>
<dbReference type="SUPFAM" id="SSF52129">
    <property type="entry name" value="Caspase-like"/>
    <property type="match status" value="1"/>
</dbReference>
<name>A0ABY7E279_MYAAR</name>
<dbReference type="InterPro" id="IPR029030">
    <property type="entry name" value="Caspase-like_dom_sf"/>
</dbReference>
<evidence type="ECO:0000313" key="4">
    <source>
        <dbReference type="Proteomes" id="UP001164746"/>
    </source>
</evidence>
<dbReference type="EMBL" id="CP111015">
    <property type="protein sequence ID" value="WAR03047.1"/>
    <property type="molecule type" value="Genomic_DNA"/>
</dbReference>
<accession>A0ABY7E279</accession>
<dbReference type="PROSITE" id="PS50208">
    <property type="entry name" value="CASPASE_P20"/>
    <property type="match status" value="1"/>
</dbReference>
<protein>
    <recommendedName>
        <fullName evidence="2">Caspase family p20 domain-containing protein</fullName>
    </recommendedName>
</protein>
<keyword evidence="4" id="KW-1185">Reference proteome</keyword>
<gene>
    <name evidence="3" type="ORF">MAR_009605</name>
</gene>
<evidence type="ECO:0000313" key="3">
    <source>
        <dbReference type="EMBL" id="WAR03047.1"/>
    </source>
</evidence>
<organism evidence="3 4">
    <name type="scientific">Mya arenaria</name>
    <name type="common">Soft-shell clam</name>
    <dbReference type="NCBI Taxonomy" id="6604"/>
    <lineage>
        <taxon>Eukaryota</taxon>
        <taxon>Metazoa</taxon>
        <taxon>Spiralia</taxon>
        <taxon>Lophotrochozoa</taxon>
        <taxon>Mollusca</taxon>
        <taxon>Bivalvia</taxon>
        <taxon>Autobranchia</taxon>
        <taxon>Heteroconchia</taxon>
        <taxon>Euheterodonta</taxon>
        <taxon>Imparidentia</taxon>
        <taxon>Neoheterodontei</taxon>
        <taxon>Myida</taxon>
        <taxon>Myoidea</taxon>
        <taxon>Myidae</taxon>
        <taxon>Mya</taxon>
    </lineage>
</organism>
<reference evidence="3" key="1">
    <citation type="submission" date="2022-11" db="EMBL/GenBank/DDBJ databases">
        <title>Centuries of genome instability and evolution in soft-shell clam transmissible cancer (bioRxiv).</title>
        <authorList>
            <person name="Hart S.F.M."/>
            <person name="Yonemitsu M.A."/>
            <person name="Giersch R.M."/>
            <person name="Beal B.F."/>
            <person name="Arriagada G."/>
            <person name="Davis B.W."/>
            <person name="Ostrander E.A."/>
            <person name="Goff S.P."/>
            <person name="Metzger M.J."/>
        </authorList>
    </citation>
    <scope>NUCLEOTIDE SEQUENCE</scope>
    <source>
        <strain evidence="3">MELC-2E11</strain>
        <tissue evidence="3">Siphon/mantle</tissue>
    </source>
</reference>
<evidence type="ECO:0000259" key="2">
    <source>
        <dbReference type="PROSITE" id="PS50208"/>
    </source>
</evidence>
<feature type="region of interest" description="Disordered" evidence="1">
    <location>
        <begin position="83"/>
        <end position="102"/>
    </location>
</feature>
<dbReference type="InterPro" id="IPR011600">
    <property type="entry name" value="Pept_C14_caspase"/>
</dbReference>
<dbReference type="Proteomes" id="UP001164746">
    <property type="component" value="Chromosome 4"/>
</dbReference>
<dbReference type="InterPro" id="IPR001309">
    <property type="entry name" value="Pept_C14_p20"/>
</dbReference>
<feature type="domain" description="Caspase family p20" evidence="2">
    <location>
        <begin position="21"/>
        <end position="186"/>
    </location>
</feature>